<dbReference type="InterPro" id="IPR046336">
    <property type="entry name" value="Lon_prtase_N_sf"/>
</dbReference>
<gene>
    <name evidence="8" type="ORF">RCO7_00027</name>
</gene>
<dbReference type="GO" id="GO:0061630">
    <property type="term" value="F:ubiquitin protein ligase activity"/>
    <property type="evidence" value="ECO:0007669"/>
    <property type="project" value="TreeGrafter"/>
</dbReference>
<dbReference type="PROSITE" id="PS51787">
    <property type="entry name" value="LON_N"/>
    <property type="match status" value="1"/>
</dbReference>
<evidence type="ECO:0000256" key="2">
    <source>
        <dbReference type="ARBA" id="ARBA00022771"/>
    </source>
</evidence>
<feature type="domain" description="RING-type" evidence="6">
    <location>
        <begin position="225"/>
        <end position="263"/>
    </location>
</feature>
<keyword evidence="8" id="KW-0378">Hydrolase</keyword>
<comment type="caution">
    <text evidence="8">The sequence shown here is derived from an EMBL/GenBank/DDBJ whole genome shotgun (WGS) entry which is preliminary data.</text>
</comment>
<dbReference type="PROSITE" id="PS00518">
    <property type="entry name" value="ZF_RING_1"/>
    <property type="match status" value="1"/>
</dbReference>
<organism evidence="8 9">
    <name type="scientific">Rhynchosporium graminicola</name>
    <dbReference type="NCBI Taxonomy" id="2792576"/>
    <lineage>
        <taxon>Eukaryota</taxon>
        <taxon>Fungi</taxon>
        <taxon>Dikarya</taxon>
        <taxon>Ascomycota</taxon>
        <taxon>Pezizomycotina</taxon>
        <taxon>Leotiomycetes</taxon>
        <taxon>Helotiales</taxon>
        <taxon>Ploettnerulaceae</taxon>
        <taxon>Rhynchosporium</taxon>
    </lineage>
</organism>
<dbReference type="SMART" id="SM00464">
    <property type="entry name" value="LON"/>
    <property type="match status" value="1"/>
</dbReference>
<dbReference type="GO" id="GO:0006508">
    <property type="term" value="P:proteolysis"/>
    <property type="evidence" value="ECO:0007669"/>
    <property type="project" value="UniProtKB-KW"/>
</dbReference>
<dbReference type="Pfam" id="PF02190">
    <property type="entry name" value="LON_substr_bdg"/>
    <property type="match status" value="1"/>
</dbReference>
<evidence type="ECO:0000256" key="1">
    <source>
        <dbReference type="ARBA" id="ARBA00022723"/>
    </source>
</evidence>
<feature type="region of interest" description="Disordered" evidence="5">
    <location>
        <begin position="1"/>
        <end position="27"/>
    </location>
</feature>
<dbReference type="InParanoid" id="A0A1E1KIM9"/>
<feature type="domain" description="Lon N-terminal" evidence="7">
    <location>
        <begin position="304"/>
        <end position="555"/>
    </location>
</feature>
<dbReference type="InterPro" id="IPR013083">
    <property type="entry name" value="Znf_RING/FYVE/PHD"/>
</dbReference>
<name>A0A1E1KIM9_9HELO</name>
<accession>A0A1E1KIM9</accession>
<dbReference type="SUPFAM" id="SSF57850">
    <property type="entry name" value="RING/U-box"/>
    <property type="match status" value="2"/>
</dbReference>
<dbReference type="EMBL" id="FJUW01000013">
    <property type="protein sequence ID" value="CZS97850.1"/>
    <property type="molecule type" value="Genomic_DNA"/>
</dbReference>
<keyword evidence="1" id="KW-0479">Metal-binding</keyword>
<dbReference type="CDD" id="cd16514">
    <property type="entry name" value="RING-HC_LONFs_rpt2"/>
    <property type="match status" value="1"/>
</dbReference>
<dbReference type="SUPFAM" id="SSF88697">
    <property type="entry name" value="PUA domain-like"/>
    <property type="match status" value="1"/>
</dbReference>
<dbReference type="InterPro" id="IPR001841">
    <property type="entry name" value="Znf_RING"/>
</dbReference>
<dbReference type="InterPro" id="IPR017907">
    <property type="entry name" value="Znf_RING_CS"/>
</dbReference>
<dbReference type="STRING" id="914237.A0A1E1KIM9"/>
<keyword evidence="8" id="KW-0645">Protease</keyword>
<dbReference type="PANTHER" id="PTHR23327">
    <property type="entry name" value="RING FINGER PROTEIN 127"/>
    <property type="match status" value="1"/>
</dbReference>
<dbReference type="Gene3D" id="1.20.58.1480">
    <property type="match status" value="1"/>
</dbReference>
<keyword evidence="2 4" id="KW-0863">Zinc-finger</keyword>
<dbReference type="GO" id="GO:0008233">
    <property type="term" value="F:peptidase activity"/>
    <property type="evidence" value="ECO:0007669"/>
    <property type="project" value="UniProtKB-KW"/>
</dbReference>
<reference evidence="9" key="1">
    <citation type="submission" date="2016-03" db="EMBL/GenBank/DDBJ databases">
        <authorList>
            <person name="Ploux O."/>
        </authorList>
    </citation>
    <scope>NUCLEOTIDE SEQUENCE [LARGE SCALE GENOMIC DNA]</scope>
    <source>
        <strain evidence="9">UK7</strain>
    </source>
</reference>
<dbReference type="AlphaFoldDB" id="A0A1E1KIM9"/>
<evidence type="ECO:0000259" key="7">
    <source>
        <dbReference type="PROSITE" id="PS51787"/>
    </source>
</evidence>
<protein>
    <submittedName>
        <fullName evidence="8">Related to ATP-dependent protease (CrgA)</fullName>
    </submittedName>
</protein>
<evidence type="ECO:0000313" key="9">
    <source>
        <dbReference type="Proteomes" id="UP000178129"/>
    </source>
</evidence>
<dbReference type="InterPro" id="IPR015947">
    <property type="entry name" value="PUA-like_sf"/>
</dbReference>
<dbReference type="PROSITE" id="PS50089">
    <property type="entry name" value="ZF_RING_2"/>
    <property type="match status" value="1"/>
</dbReference>
<proteinExistence type="predicted"/>
<sequence length="568" mass="63096">MSSIPHDNPAVSSLRSSLSKRQKTSKTDFIQQDDALDACRDARQIVRLVQCPKCSFPLQEPVTLPCGNSICKKCIPRLHPRPNISYPATPNRLLGFTCPFPSCGVDHAEGDYSVDVVLNKVTSMVRKEIEEYATSAEASEVVHQLQEKDKWSIAGLPSMRSEQVRSRVLAGGRLIATFLMAQMGELSYGSEVVYTPVSPNCAKSDLLDIAVLEHLKESTRAELDCQVCYGLFLQPFTTTCGHTFCRTCLHRVLDHSTLCPICRRQQALSPGLSPEKAPTNSIISKLLTGLCPEALTARAEAASIESCPGTQELDMPLFVCALSFPEVPTFLHIFEPRYRLMIRRAIESGNRKFGMLLHKSNREPQGSLGPVSFYEYGTLLHIEGMHLMPDGRSLIETRGVSRFRVLKYGTLDGYTIGKIETVGDIDLAAEEALEARETNPSSRNISAQDNSDAPPHHATRTSPQLPQASKIDTMSTRALFELGVAFVKKMREKSAPWLHARVFQAYGECPEDPAIFPWWFASVLPTAETEKYKLLMTDSVRQRLKICAGWIQEIEGSNWNQSSSCNVL</sequence>
<keyword evidence="3" id="KW-0862">Zinc</keyword>
<feature type="compositionally biased region" description="Polar residues" evidence="5">
    <location>
        <begin position="438"/>
        <end position="451"/>
    </location>
</feature>
<dbReference type="PANTHER" id="PTHR23327:SF42">
    <property type="entry name" value="LON PEPTIDASE N-TERMINAL DOMAIN AND RING FINGER PROTEIN C14F5.10C"/>
    <property type="match status" value="1"/>
</dbReference>
<dbReference type="SMART" id="SM00184">
    <property type="entry name" value="RING"/>
    <property type="match status" value="2"/>
</dbReference>
<evidence type="ECO:0000313" key="8">
    <source>
        <dbReference type="EMBL" id="CZS97850.1"/>
    </source>
</evidence>
<evidence type="ECO:0000259" key="6">
    <source>
        <dbReference type="PROSITE" id="PS50089"/>
    </source>
</evidence>
<dbReference type="Pfam" id="PF13923">
    <property type="entry name" value="zf-C3HC4_2"/>
    <property type="match status" value="1"/>
</dbReference>
<feature type="region of interest" description="Disordered" evidence="5">
    <location>
        <begin position="434"/>
        <end position="468"/>
    </location>
</feature>
<dbReference type="Gene3D" id="3.30.40.10">
    <property type="entry name" value="Zinc/RING finger domain, C3HC4 (zinc finger)"/>
    <property type="match status" value="2"/>
</dbReference>
<dbReference type="Gene3D" id="2.30.130.40">
    <property type="entry name" value="LON domain-like"/>
    <property type="match status" value="1"/>
</dbReference>
<evidence type="ECO:0000256" key="4">
    <source>
        <dbReference type="PROSITE-ProRule" id="PRU00175"/>
    </source>
</evidence>
<dbReference type="InterPro" id="IPR003111">
    <property type="entry name" value="Lon_prtase_N"/>
</dbReference>
<keyword evidence="9" id="KW-1185">Reference proteome</keyword>
<dbReference type="GO" id="GO:0008270">
    <property type="term" value="F:zinc ion binding"/>
    <property type="evidence" value="ECO:0007669"/>
    <property type="project" value="UniProtKB-KW"/>
</dbReference>
<evidence type="ECO:0000256" key="5">
    <source>
        <dbReference type="SAM" id="MobiDB-lite"/>
    </source>
</evidence>
<dbReference type="Proteomes" id="UP000178129">
    <property type="component" value="Unassembled WGS sequence"/>
</dbReference>
<evidence type="ECO:0000256" key="3">
    <source>
        <dbReference type="ARBA" id="ARBA00022833"/>
    </source>
</evidence>